<gene>
    <name evidence="2" type="ORF">N473_06850</name>
</gene>
<dbReference type="Proteomes" id="UP000076486">
    <property type="component" value="Unassembled WGS sequence"/>
</dbReference>
<proteinExistence type="predicted"/>
<dbReference type="AlphaFoldDB" id="A0A167H3N3"/>
<sequence>MTKQTYWTLSPITHNARSIQEHEPIELTPKQAANWLAAGKLSETKPTKRNAKTQGKEVNHD</sequence>
<comment type="caution">
    <text evidence="2">The sequence shown here is derived from an EMBL/GenBank/DDBJ whole genome shotgun (WGS) entry which is preliminary data.</text>
</comment>
<accession>A0A167H3N3</accession>
<organism evidence="2 3">
    <name type="scientific">Pseudoalteromonas luteoviolacea CPMOR-1</name>
    <dbReference type="NCBI Taxonomy" id="1365248"/>
    <lineage>
        <taxon>Bacteria</taxon>
        <taxon>Pseudomonadati</taxon>
        <taxon>Pseudomonadota</taxon>
        <taxon>Gammaproteobacteria</taxon>
        <taxon>Alteromonadales</taxon>
        <taxon>Pseudoalteromonadaceae</taxon>
        <taxon>Pseudoalteromonas</taxon>
    </lineage>
</organism>
<dbReference type="PATRIC" id="fig|1365248.3.peg.5397"/>
<evidence type="ECO:0000313" key="3">
    <source>
        <dbReference type="Proteomes" id="UP000076486"/>
    </source>
</evidence>
<evidence type="ECO:0000256" key="1">
    <source>
        <dbReference type="SAM" id="MobiDB-lite"/>
    </source>
</evidence>
<feature type="region of interest" description="Disordered" evidence="1">
    <location>
        <begin position="38"/>
        <end position="61"/>
    </location>
</feature>
<reference evidence="2 3" key="1">
    <citation type="submission" date="2013-07" db="EMBL/GenBank/DDBJ databases">
        <title>Comparative Genomic and Metabolomic Analysis of Twelve Strains of Pseudoalteromonas luteoviolacea.</title>
        <authorList>
            <person name="Vynne N.G."/>
            <person name="Mansson M."/>
            <person name="Gram L."/>
        </authorList>
    </citation>
    <scope>NUCLEOTIDE SEQUENCE [LARGE SCALE GENOMIC DNA]</scope>
    <source>
        <strain evidence="2 3">CPMOR-1</strain>
    </source>
</reference>
<name>A0A167H3N3_9GAMM</name>
<dbReference type="EMBL" id="AUYC01000095">
    <property type="protein sequence ID" value="KZN57597.1"/>
    <property type="molecule type" value="Genomic_DNA"/>
</dbReference>
<evidence type="ECO:0000313" key="2">
    <source>
        <dbReference type="EMBL" id="KZN57597.1"/>
    </source>
</evidence>
<protein>
    <submittedName>
        <fullName evidence="2">Uncharacterized protein</fullName>
    </submittedName>
</protein>
<dbReference type="RefSeq" id="WP_063370370.1">
    <property type="nucleotide sequence ID" value="NZ_AUYC01000095.1"/>
</dbReference>